<dbReference type="AlphaFoldDB" id="A0A0B6XZ37"/>
<sequence length="69" mass="7921">DEMCSKSVYGVWRDKQLQKWEQPDVSGPIMIGLVVGLSSAGAFLLWQCIRMKRIPDGFRSNNDNVFVRF</sequence>
<accession>A0A0B6XZ37</accession>
<protein>
    <submittedName>
        <fullName evidence="2">Uncharacterized protein</fullName>
    </submittedName>
</protein>
<keyword evidence="1" id="KW-1133">Transmembrane helix</keyword>
<evidence type="ECO:0000313" key="2">
    <source>
        <dbReference type="EMBL" id="CEK49169.1"/>
    </source>
</evidence>
<feature type="non-terminal residue" evidence="2">
    <location>
        <position position="1"/>
    </location>
</feature>
<reference evidence="2" key="1">
    <citation type="submission" date="2014-12" db="EMBL/GenBank/DDBJ databases">
        <title>Insight into the proteome of Arion vulgaris.</title>
        <authorList>
            <person name="Aradska J."/>
            <person name="Bulat T."/>
            <person name="Smidak R."/>
            <person name="Sarate P."/>
            <person name="Gangsoo J."/>
            <person name="Sialana F."/>
            <person name="Bilban M."/>
            <person name="Lubec G."/>
        </authorList>
    </citation>
    <scope>NUCLEOTIDE SEQUENCE</scope>
    <source>
        <tissue evidence="2">Skin</tissue>
    </source>
</reference>
<proteinExistence type="predicted"/>
<gene>
    <name evidence="2" type="primary">ORF6650</name>
</gene>
<dbReference type="EMBL" id="HACG01002304">
    <property type="protein sequence ID" value="CEK49169.1"/>
    <property type="molecule type" value="Transcribed_RNA"/>
</dbReference>
<keyword evidence="1" id="KW-0472">Membrane</keyword>
<keyword evidence="1" id="KW-0812">Transmembrane</keyword>
<evidence type="ECO:0000256" key="1">
    <source>
        <dbReference type="SAM" id="Phobius"/>
    </source>
</evidence>
<name>A0A0B6XZ37_9EUPU</name>
<organism evidence="2">
    <name type="scientific">Arion vulgaris</name>
    <dbReference type="NCBI Taxonomy" id="1028688"/>
    <lineage>
        <taxon>Eukaryota</taxon>
        <taxon>Metazoa</taxon>
        <taxon>Spiralia</taxon>
        <taxon>Lophotrochozoa</taxon>
        <taxon>Mollusca</taxon>
        <taxon>Gastropoda</taxon>
        <taxon>Heterobranchia</taxon>
        <taxon>Euthyneura</taxon>
        <taxon>Panpulmonata</taxon>
        <taxon>Eupulmonata</taxon>
        <taxon>Stylommatophora</taxon>
        <taxon>Helicina</taxon>
        <taxon>Arionoidea</taxon>
        <taxon>Arionidae</taxon>
        <taxon>Arion</taxon>
    </lineage>
</organism>
<feature type="transmembrane region" description="Helical" evidence="1">
    <location>
        <begin position="29"/>
        <end position="49"/>
    </location>
</feature>